<dbReference type="PANTHER" id="PTHR13780:SF35">
    <property type="entry name" value="LD22662P"/>
    <property type="match status" value="1"/>
</dbReference>
<sequence length="91" mass="10472">MLTSMLGMYYVNGPTLWHLLPEPDFLYERLENLQIGTYAPNIYTIKQEARLIDVFQIFLERHISCLPVVDVDGGLVDIYAKFDVIVPQSPL</sequence>
<feature type="domain" description="CBS" evidence="5">
    <location>
        <begin position="41"/>
        <end position="89"/>
    </location>
</feature>
<dbReference type="GO" id="GO:0019901">
    <property type="term" value="F:protein kinase binding"/>
    <property type="evidence" value="ECO:0007669"/>
    <property type="project" value="TreeGrafter"/>
</dbReference>
<evidence type="ECO:0000313" key="6">
    <source>
        <dbReference type="EMBL" id="VEL39142.1"/>
    </source>
</evidence>
<dbReference type="EMBL" id="CAAALY010260224">
    <property type="protein sequence ID" value="VEL39142.1"/>
    <property type="molecule type" value="Genomic_DNA"/>
</dbReference>
<dbReference type="InterPro" id="IPR050511">
    <property type="entry name" value="AMPK_gamma/SDS23_families"/>
</dbReference>
<protein>
    <recommendedName>
        <fullName evidence="5">CBS domain-containing protein</fullName>
    </recommendedName>
</protein>
<evidence type="ECO:0000256" key="2">
    <source>
        <dbReference type="ARBA" id="ARBA00022737"/>
    </source>
</evidence>
<evidence type="ECO:0000259" key="5">
    <source>
        <dbReference type="SMART" id="SM00116"/>
    </source>
</evidence>
<dbReference type="AlphaFoldDB" id="A0A3S5AW12"/>
<comment type="subunit">
    <text evidence="4">AMPK is a heterotrimer of an alpha catalytic subunit (PRKAA1 or PRKAA2), a beta (PRKAB1 or PRKAB2) and a gamma non-catalytic subunits (PRKAG1, PRKAG2 or PRKAG3). Interacts with FNIP1 and FNIP2.</text>
</comment>
<proteinExistence type="inferred from homology"/>
<keyword evidence="2" id="KW-0677">Repeat</keyword>
<evidence type="ECO:0000256" key="1">
    <source>
        <dbReference type="ARBA" id="ARBA00006750"/>
    </source>
</evidence>
<evidence type="ECO:0000256" key="3">
    <source>
        <dbReference type="ARBA" id="ARBA00023122"/>
    </source>
</evidence>
<evidence type="ECO:0000313" key="7">
    <source>
        <dbReference type="Proteomes" id="UP000784294"/>
    </source>
</evidence>
<accession>A0A3S5AW12</accession>
<dbReference type="OrthoDB" id="449052at2759"/>
<dbReference type="GO" id="GO:0016208">
    <property type="term" value="F:AMP binding"/>
    <property type="evidence" value="ECO:0007669"/>
    <property type="project" value="TreeGrafter"/>
</dbReference>
<dbReference type="GO" id="GO:0005634">
    <property type="term" value="C:nucleus"/>
    <property type="evidence" value="ECO:0007669"/>
    <property type="project" value="TreeGrafter"/>
</dbReference>
<dbReference type="SUPFAM" id="SSF54631">
    <property type="entry name" value="CBS-domain pair"/>
    <property type="match status" value="1"/>
</dbReference>
<dbReference type="InterPro" id="IPR000644">
    <property type="entry name" value="CBS_dom"/>
</dbReference>
<name>A0A3S5AW12_9PLAT</name>
<dbReference type="GO" id="GO:0031588">
    <property type="term" value="C:nucleotide-activated protein kinase complex"/>
    <property type="evidence" value="ECO:0007669"/>
    <property type="project" value="TreeGrafter"/>
</dbReference>
<dbReference type="Proteomes" id="UP000784294">
    <property type="component" value="Unassembled WGS sequence"/>
</dbReference>
<comment type="similarity">
    <text evidence="1">Belongs to the 5'-AMP-activated protein kinase gamma subunit family.</text>
</comment>
<comment type="caution">
    <text evidence="6">The sequence shown here is derived from an EMBL/GenBank/DDBJ whole genome shotgun (WGS) entry which is preliminary data.</text>
</comment>
<dbReference type="PANTHER" id="PTHR13780">
    <property type="entry name" value="AMP-ACTIVATED PROTEIN KINASE, GAMMA REGULATORY SUBUNIT"/>
    <property type="match status" value="1"/>
</dbReference>
<dbReference type="GO" id="GO:0005737">
    <property type="term" value="C:cytoplasm"/>
    <property type="evidence" value="ECO:0007669"/>
    <property type="project" value="TreeGrafter"/>
</dbReference>
<evidence type="ECO:0000256" key="4">
    <source>
        <dbReference type="ARBA" id="ARBA00025878"/>
    </source>
</evidence>
<gene>
    <name evidence="6" type="ORF">PXEA_LOCUS32582</name>
</gene>
<dbReference type="GO" id="GO:0019887">
    <property type="term" value="F:protein kinase regulator activity"/>
    <property type="evidence" value="ECO:0007669"/>
    <property type="project" value="TreeGrafter"/>
</dbReference>
<keyword evidence="7" id="KW-1185">Reference proteome</keyword>
<dbReference type="SMART" id="SM00116">
    <property type="entry name" value="CBS"/>
    <property type="match status" value="1"/>
</dbReference>
<organism evidence="6 7">
    <name type="scientific">Protopolystoma xenopodis</name>
    <dbReference type="NCBI Taxonomy" id="117903"/>
    <lineage>
        <taxon>Eukaryota</taxon>
        <taxon>Metazoa</taxon>
        <taxon>Spiralia</taxon>
        <taxon>Lophotrochozoa</taxon>
        <taxon>Platyhelminthes</taxon>
        <taxon>Monogenea</taxon>
        <taxon>Polyopisthocotylea</taxon>
        <taxon>Polystomatidea</taxon>
        <taxon>Polystomatidae</taxon>
        <taxon>Protopolystoma</taxon>
    </lineage>
</organism>
<dbReference type="Gene3D" id="3.10.580.10">
    <property type="entry name" value="CBS-domain"/>
    <property type="match status" value="1"/>
</dbReference>
<reference evidence="6" key="1">
    <citation type="submission" date="2018-11" db="EMBL/GenBank/DDBJ databases">
        <authorList>
            <consortium name="Pathogen Informatics"/>
        </authorList>
    </citation>
    <scope>NUCLEOTIDE SEQUENCE</scope>
</reference>
<dbReference type="Pfam" id="PF00571">
    <property type="entry name" value="CBS"/>
    <property type="match status" value="1"/>
</dbReference>
<dbReference type="InterPro" id="IPR046342">
    <property type="entry name" value="CBS_dom_sf"/>
</dbReference>
<keyword evidence="3" id="KW-0129">CBS domain</keyword>